<dbReference type="Pfam" id="PF13359">
    <property type="entry name" value="DDE_Tnp_4"/>
    <property type="match status" value="1"/>
</dbReference>
<evidence type="ECO:0000313" key="4">
    <source>
        <dbReference type="EMBL" id="KAG2216969.1"/>
    </source>
</evidence>
<reference evidence="4 5" key="1">
    <citation type="submission" date="2020-12" db="EMBL/GenBank/DDBJ databases">
        <title>Metabolic potential, ecology and presence of endohyphal bacteria is reflected in genomic diversity of Mucoromycotina.</title>
        <authorList>
            <person name="Muszewska A."/>
            <person name="Okrasinska A."/>
            <person name="Steczkiewicz K."/>
            <person name="Drgas O."/>
            <person name="Orlowska M."/>
            <person name="Perlinska-Lenart U."/>
            <person name="Aleksandrzak-Piekarczyk T."/>
            <person name="Szatraj K."/>
            <person name="Zielenkiewicz U."/>
            <person name="Pilsyk S."/>
            <person name="Malc E."/>
            <person name="Mieczkowski P."/>
            <person name="Kruszewska J.S."/>
            <person name="Biernat P."/>
            <person name="Pawlowska J."/>
        </authorList>
    </citation>
    <scope>NUCLEOTIDE SEQUENCE [LARGE SCALE GENOMIC DNA]</scope>
    <source>
        <strain evidence="4 5">CBS 142.35</strain>
    </source>
</reference>
<dbReference type="AlphaFoldDB" id="A0A8H7VJM2"/>
<dbReference type="EMBL" id="JAEPRB010000340">
    <property type="protein sequence ID" value="KAG2216969.1"/>
    <property type="molecule type" value="Genomic_DNA"/>
</dbReference>
<protein>
    <recommendedName>
        <fullName evidence="3">DDE Tnp4 domain-containing protein</fullName>
    </recommendedName>
</protein>
<feature type="domain" description="DDE Tnp4" evidence="3">
    <location>
        <begin position="174"/>
        <end position="309"/>
    </location>
</feature>
<dbReference type="PANTHER" id="PTHR34615:SF1">
    <property type="entry name" value="PX DOMAIN-CONTAINING PROTEIN"/>
    <property type="match status" value="1"/>
</dbReference>
<evidence type="ECO:0000256" key="1">
    <source>
        <dbReference type="ARBA" id="ARBA00001968"/>
    </source>
</evidence>
<sequence length="369" mass="42837">NQLNTVDIYLVMSEYTHALAEFDIQQEILERRRMNRREHRPFNLDDYTNEKCESNFRFNKTQLRTIIHAMELPSHFVFRADDTKHRFQVSTEEAMAICLRRLAYPARLEDLGHIFCRTTTTLSIIFNTMIEYLFAKYKSTLNFAESQFTRDRLQLFSDAIAQKGAPISNVVGFIDGTVRGICRPVVNQEVVYNGHKHKHALKYQAMTTPDGITAHLFGPICGTHHDGFILTESKLLETLEDKLNFDDGCHFVLYGDPAYRRHQNLVAPFVVPENDRTSRESLHNQKMSKVRVAVEWEFGRTVNLFAFLDYHKNQKVWLSPVGAYYFVGVLFKNIKICLGGGQACKYFGVDPPTIHKYLEHGNRVFREQQ</sequence>
<keyword evidence="2" id="KW-0479">Metal-binding</keyword>
<dbReference type="InterPro" id="IPR027806">
    <property type="entry name" value="HARBI1_dom"/>
</dbReference>
<dbReference type="Proteomes" id="UP000646827">
    <property type="component" value="Unassembled WGS sequence"/>
</dbReference>
<gene>
    <name evidence="4" type="ORF">INT45_011875</name>
</gene>
<dbReference type="OrthoDB" id="2283549at2759"/>
<evidence type="ECO:0000259" key="3">
    <source>
        <dbReference type="Pfam" id="PF13359"/>
    </source>
</evidence>
<evidence type="ECO:0000313" key="5">
    <source>
        <dbReference type="Proteomes" id="UP000646827"/>
    </source>
</evidence>
<comment type="caution">
    <text evidence="4">The sequence shown here is derived from an EMBL/GenBank/DDBJ whole genome shotgun (WGS) entry which is preliminary data.</text>
</comment>
<organism evidence="4 5">
    <name type="scientific">Circinella minor</name>
    <dbReference type="NCBI Taxonomy" id="1195481"/>
    <lineage>
        <taxon>Eukaryota</taxon>
        <taxon>Fungi</taxon>
        <taxon>Fungi incertae sedis</taxon>
        <taxon>Mucoromycota</taxon>
        <taxon>Mucoromycotina</taxon>
        <taxon>Mucoromycetes</taxon>
        <taxon>Mucorales</taxon>
        <taxon>Lichtheimiaceae</taxon>
        <taxon>Circinella</taxon>
    </lineage>
</organism>
<evidence type="ECO:0000256" key="2">
    <source>
        <dbReference type="ARBA" id="ARBA00022723"/>
    </source>
</evidence>
<dbReference type="GO" id="GO:0046872">
    <property type="term" value="F:metal ion binding"/>
    <property type="evidence" value="ECO:0007669"/>
    <property type="project" value="UniProtKB-KW"/>
</dbReference>
<accession>A0A8H7VJM2</accession>
<name>A0A8H7VJM2_9FUNG</name>
<dbReference type="PANTHER" id="PTHR34615">
    <property type="entry name" value="PX DOMAIN-CONTAINING PROTEIN"/>
    <property type="match status" value="1"/>
</dbReference>
<comment type="cofactor">
    <cofactor evidence="1">
        <name>a divalent metal cation</name>
        <dbReference type="ChEBI" id="CHEBI:60240"/>
    </cofactor>
</comment>
<feature type="non-terminal residue" evidence="4">
    <location>
        <position position="1"/>
    </location>
</feature>
<keyword evidence="5" id="KW-1185">Reference proteome</keyword>
<proteinExistence type="predicted"/>